<comment type="caution">
    <text evidence="2">The sequence shown here is derived from an EMBL/GenBank/DDBJ whole genome shotgun (WGS) entry which is preliminary data.</text>
</comment>
<accession>A0ABQ2Y306</accession>
<dbReference type="Proteomes" id="UP000653343">
    <property type="component" value="Unassembled WGS sequence"/>
</dbReference>
<feature type="chain" id="PRO_5045197336" description="Secreted protein" evidence="1">
    <location>
        <begin position="25"/>
        <end position="78"/>
    </location>
</feature>
<reference evidence="3" key="1">
    <citation type="journal article" date="2019" name="Int. J. Syst. Evol. Microbiol.">
        <title>The Global Catalogue of Microorganisms (GCM) 10K type strain sequencing project: providing services to taxonomists for standard genome sequencing and annotation.</title>
        <authorList>
            <consortium name="The Broad Institute Genomics Platform"/>
            <consortium name="The Broad Institute Genome Sequencing Center for Infectious Disease"/>
            <person name="Wu L."/>
            <person name="Ma J."/>
        </authorList>
    </citation>
    <scope>NUCLEOTIDE SEQUENCE [LARGE SCALE GENOMIC DNA]</scope>
    <source>
        <strain evidence="3">KCTC 23917</strain>
    </source>
</reference>
<name>A0ABQ2Y306_9BURK</name>
<protein>
    <recommendedName>
        <fullName evidence="4">Secreted protein</fullName>
    </recommendedName>
</protein>
<gene>
    <name evidence="2" type="ORF">GCM10010946_34720</name>
</gene>
<dbReference type="EMBL" id="BMYU01000012">
    <property type="protein sequence ID" value="GGX53185.1"/>
    <property type="molecule type" value="Genomic_DNA"/>
</dbReference>
<sequence>MKTEFSAVKTSITFAMLLAAYSWAAGEQFDAEAKAAEATSNAIYIEQMDAADRRRERQAEIVLAAADAEQATLQTSAK</sequence>
<keyword evidence="1" id="KW-0732">Signal</keyword>
<organism evidence="2 3">
    <name type="scientific">Undibacterium squillarum</name>
    <dbReference type="NCBI Taxonomy" id="1131567"/>
    <lineage>
        <taxon>Bacteria</taxon>
        <taxon>Pseudomonadati</taxon>
        <taxon>Pseudomonadota</taxon>
        <taxon>Betaproteobacteria</taxon>
        <taxon>Burkholderiales</taxon>
        <taxon>Oxalobacteraceae</taxon>
        <taxon>Undibacterium</taxon>
    </lineage>
</organism>
<feature type="signal peptide" evidence="1">
    <location>
        <begin position="1"/>
        <end position="24"/>
    </location>
</feature>
<evidence type="ECO:0008006" key="4">
    <source>
        <dbReference type="Google" id="ProtNLM"/>
    </source>
</evidence>
<evidence type="ECO:0000256" key="1">
    <source>
        <dbReference type="SAM" id="SignalP"/>
    </source>
</evidence>
<keyword evidence="3" id="KW-1185">Reference proteome</keyword>
<evidence type="ECO:0000313" key="3">
    <source>
        <dbReference type="Proteomes" id="UP000653343"/>
    </source>
</evidence>
<dbReference type="RefSeq" id="WP_189358806.1">
    <property type="nucleotide sequence ID" value="NZ_BMYU01000012.1"/>
</dbReference>
<evidence type="ECO:0000313" key="2">
    <source>
        <dbReference type="EMBL" id="GGX53185.1"/>
    </source>
</evidence>
<proteinExistence type="predicted"/>